<dbReference type="PROSITE" id="PS50023">
    <property type="entry name" value="LIM_DOMAIN_2"/>
    <property type="match status" value="1"/>
</dbReference>
<dbReference type="PANTHER" id="PTHR15551">
    <property type="entry name" value="LIM DOMAIN ONLY 7"/>
    <property type="match status" value="1"/>
</dbReference>
<dbReference type="PROSITE" id="PS00478">
    <property type="entry name" value="LIM_DOMAIN_1"/>
    <property type="match status" value="1"/>
</dbReference>
<feature type="compositionally biased region" description="Polar residues" evidence="6">
    <location>
        <begin position="956"/>
        <end position="971"/>
    </location>
</feature>
<dbReference type="AlphaFoldDB" id="A0A8B8UEM2"/>
<dbReference type="GO" id="GO:0010604">
    <property type="term" value="P:positive regulation of macromolecule metabolic process"/>
    <property type="evidence" value="ECO:0007669"/>
    <property type="project" value="UniProtKB-ARBA"/>
</dbReference>
<feature type="compositionally biased region" description="Polar residues" evidence="6">
    <location>
        <begin position="985"/>
        <end position="995"/>
    </location>
</feature>
<feature type="compositionally biased region" description="Low complexity" evidence="6">
    <location>
        <begin position="836"/>
        <end position="848"/>
    </location>
</feature>
<reference evidence="10" key="1">
    <citation type="submission" date="2025-08" db="UniProtKB">
        <authorList>
            <consortium name="RefSeq"/>
        </authorList>
    </citation>
    <scope>IDENTIFICATION</scope>
    <source>
        <tissue evidence="10">Ear skin</tissue>
    </source>
</reference>
<feature type="compositionally biased region" description="Basic and acidic residues" evidence="6">
    <location>
        <begin position="688"/>
        <end position="704"/>
    </location>
</feature>
<evidence type="ECO:0000256" key="1">
    <source>
        <dbReference type="ARBA" id="ARBA00022723"/>
    </source>
</evidence>
<dbReference type="PRINTS" id="PR00889">
    <property type="entry name" value="CALPONIN"/>
</dbReference>
<dbReference type="InterPro" id="IPR001997">
    <property type="entry name" value="Calponin/LIMCH1"/>
</dbReference>
<evidence type="ECO:0000256" key="3">
    <source>
        <dbReference type="ARBA" id="ARBA00023038"/>
    </source>
</evidence>
<feature type="compositionally biased region" description="Low complexity" evidence="6">
    <location>
        <begin position="204"/>
        <end position="213"/>
    </location>
</feature>
<dbReference type="Proteomes" id="UP000694856">
    <property type="component" value="Chromosome 2"/>
</dbReference>
<dbReference type="GO" id="GO:0003779">
    <property type="term" value="F:actin binding"/>
    <property type="evidence" value="ECO:0007669"/>
    <property type="project" value="InterPro"/>
</dbReference>
<accession>A0A8B8UEM2</accession>
<dbReference type="InterPro" id="IPR031865">
    <property type="entry name" value="DUF4757"/>
</dbReference>
<dbReference type="Pfam" id="PF00307">
    <property type="entry name" value="CH"/>
    <property type="match status" value="1"/>
</dbReference>
<dbReference type="GO" id="GO:0031032">
    <property type="term" value="P:actomyosin structure organization"/>
    <property type="evidence" value="ECO:0007669"/>
    <property type="project" value="InterPro"/>
</dbReference>
<feature type="region of interest" description="Disordered" evidence="6">
    <location>
        <begin position="1"/>
        <end position="24"/>
    </location>
</feature>
<keyword evidence="5" id="KW-0175">Coiled coil</keyword>
<dbReference type="Pfam" id="PF15949">
    <property type="entry name" value="DUF4757"/>
    <property type="match status" value="1"/>
</dbReference>
<sequence length="1105" mass="123848">MACPAVGLESLQPLQPEPPPEPAFSEAQKWIEQVTGRSFGDKDFRTGLENGILLCELLNAIKPGLVKKINRLPTPIAGLDNIILFLRGCKELGLKESQLFDPSDLQDTSNRVTVKSLDYSRKLKNVLVTIYWLGKAANSCASYSGTTLNLKEFEGLLAQMRKETDDIESPKRSIRDSGYIDCWDSERSDSLSPPRHGRDDSFDSLDSFGSRSRQTPSPDVVLRGSSDGRGSDSEPDLPHRKLPDVKKDDMSARRTSHGEPKSAVPFNQYLPNKSNQTAYVPAPLRKKKAEREEYRKSWSTATSPLGGERPFRYGPRTPVSDDAESTSMFDMRCEEEAAVQPHSRARQEQLQLINNQLREEDDKWQDDLARWKSRRRSASQDLIKKEEERKKMEKLLAGEDRMSERRKSIKTYREIVQEKERRERELHEAYQNARSQEEAEGILQQYIERFTISEAVLERLEMPKILERSHSTEPNLSSFLNDPNPMKYLRQQSLPPPKYTATVETTIARPSAPEASTSAGSGSPSRTVTPKAVPMLTPKPYSQPKSSQEVLKTFKVDGKVSMNGETVPGDEEEKEREGPTVAPAPSLTKSQMFEGVARVHGSPVELKQDNSGIEINIKKPSSVPQELTATTEETEANSQEDENDGEKTEKGNTEVASSEPQHFTTTVTRASPTVAFVELSPSPQLKNEVPEEKDQKKPENEMSGKVELVLSQKVGKPKSPEPEATLTFPFLDKMPETNQSHLPTPSSQVDSPSSEKSPVTTPQFKFWAWDPEEERRRQEKWQQEQERLLQERYQKEQDKLKEEWEKAQKEVEEEERRYYEEERKIIEDTVVPFTISSSSADQLSTSSSVTEGSGIGGWRGSRKSDLPPCPPGKVMENKVDLENCREEEQEIRQKKPFQGDNSDSLLKTQEGAPLEEKGSLTQGVLTHSENPVSKGTHQDHPLDTDTGSPPCGMNPQLAQDPSQNQQVSNPPTHILEDVKPKTLSLDKTINHQIESPSERRKKSPRENFQAGHLSPCSPTPPGQSPNRSISGKKLCSSCGLPLGKGAAMIIETLSLYFHIQCFRCGICKGQLGDAVSGTDVRIRNGLLNCNDCYMRSRSAGQPTTL</sequence>
<dbReference type="GO" id="GO:0001725">
    <property type="term" value="C:stress fiber"/>
    <property type="evidence" value="ECO:0007669"/>
    <property type="project" value="TreeGrafter"/>
</dbReference>
<protein>
    <submittedName>
        <fullName evidence="10">LIM and calponin homology domains-containing protein 1 isoform X14</fullName>
    </submittedName>
</protein>
<gene>
    <name evidence="10" type="primary">LIMCH1</name>
</gene>
<dbReference type="FunFam" id="2.10.110.10:FF:000041">
    <property type="entry name" value="LIM and calponin homology domains 1"/>
    <property type="match status" value="1"/>
</dbReference>
<dbReference type="SUPFAM" id="SSF47576">
    <property type="entry name" value="Calponin-homology domain, CH-domain"/>
    <property type="match status" value="1"/>
</dbReference>
<dbReference type="CTD" id="22998"/>
<dbReference type="FunFam" id="1.10.418.10:FF:000038">
    <property type="entry name" value="LIM and calponin homology domains-containing protein 1"/>
    <property type="match status" value="1"/>
</dbReference>
<evidence type="ECO:0000259" key="7">
    <source>
        <dbReference type="PROSITE" id="PS50021"/>
    </source>
</evidence>
<feature type="region of interest" description="Disordered" evidence="6">
    <location>
        <begin position="185"/>
        <end position="326"/>
    </location>
</feature>
<name>A0A8B8UEM2_CAMFR</name>
<feature type="compositionally biased region" description="Basic and acidic residues" evidence="6">
    <location>
        <begin position="875"/>
        <end position="893"/>
    </location>
</feature>
<dbReference type="SMART" id="SM00132">
    <property type="entry name" value="LIM"/>
    <property type="match status" value="1"/>
</dbReference>
<dbReference type="GO" id="GO:0046872">
    <property type="term" value="F:metal ion binding"/>
    <property type="evidence" value="ECO:0007669"/>
    <property type="project" value="UniProtKB-KW"/>
</dbReference>
<feature type="coiled-coil region" evidence="5">
    <location>
        <begin position="783"/>
        <end position="824"/>
    </location>
</feature>
<organism evidence="9 10">
    <name type="scientific">Camelus ferus</name>
    <name type="common">Wild bactrian camel</name>
    <name type="synonym">Camelus bactrianus ferus</name>
    <dbReference type="NCBI Taxonomy" id="419612"/>
    <lineage>
        <taxon>Eukaryota</taxon>
        <taxon>Metazoa</taxon>
        <taxon>Chordata</taxon>
        <taxon>Craniata</taxon>
        <taxon>Vertebrata</taxon>
        <taxon>Euteleostomi</taxon>
        <taxon>Mammalia</taxon>
        <taxon>Eutheria</taxon>
        <taxon>Laurasiatheria</taxon>
        <taxon>Artiodactyla</taxon>
        <taxon>Tylopoda</taxon>
        <taxon>Camelidae</taxon>
        <taxon>Camelus</taxon>
    </lineage>
</organism>
<feature type="region of interest" description="Disordered" evidence="6">
    <location>
        <begin position="468"/>
        <end position="767"/>
    </location>
</feature>
<evidence type="ECO:0000256" key="5">
    <source>
        <dbReference type="SAM" id="Coils"/>
    </source>
</evidence>
<evidence type="ECO:0000313" key="10">
    <source>
        <dbReference type="RefSeq" id="XP_032352560.1"/>
    </source>
</evidence>
<evidence type="ECO:0000256" key="6">
    <source>
        <dbReference type="SAM" id="MobiDB-lite"/>
    </source>
</evidence>
<proteinExistence type="predicted"/>
<evidence type="ECO:0000259" key="8">
    <source>
        <dbReference type="PROSITE" id="PS50023"/>
    </source>
</evidence>
<feature type="compositionally biased region" description="Polar residues" evidence="6">
    <location>
        <begin position="472"/>
        <end position="481"/>
    </location>
</feature>
<dbReference type="PRINTS" id="PR00888">
    <property type="entry name" value="SM22CALPONIN"/>
</dbReference>
<feature type="region of interest" description="Disordered" evidence="6">
    <location>
        <begin position="836"/>
        <end position="1028"/>
    </location>
</feature>
<dbReference type="Pfam" id="PF00412">
    <property type="entry name" value="LIM"/>
    <property type="match status" value="1"/>
</dbReference>
<dbReference type="GeneID" id="102514600"/>
<dbReference type="GO" id="GO:0080090">
    <property type="term" value="P:regulation of primary metabolic process"/>
    <property type="evidence" value="ECO:0007669"/>
    <property type="project" value="UniProtKB-ARBA"/>
</dbReference>
<dbReference type="GO" id="GO:0032034">
    <property type="term" value="F:myosin II head/neck binding"/>
    <property type="evidence" value="ECO:0007669"/>
    <property type="project" value="TreeGrafter"/>
</dbReference>
<dbReference type="Gene3D" id="1.10.418.10">
    <property type="entry name" value="Calponin-like domain"/>
    <property type="match status" value="1"/>
</dbReference>
<dbReference type="RefSeq" id="XP_032352560.1">
    <property type="nucleotide sequence ID" value="XM_032496669.1"/>
</dbReference>
<dbReference type="InterPro" id="IPR001781">
    <property type="entry name" value="Znf_LIM"/>
</dbReference>
<dbReference type="Gene3D" id="2.10.110.10">
    <property type="entry name" value="Cysteine Rich Protein"/>
    <property type="match status" value="1"/>
</dbReference>
<keyword evidence="2 4" id="KW-0862">Zinc</keyword>
<dbReference type="PROSITE" id="PS50021">
    <property type="entry name" value="CH"/>
    <property type="match status" value="1"/>
</dbReference>
<feature type="compositionally biased region" description="Basic and acidic residues" evidence="6">
    <location>
        <begin position="229"/>
        <end position="260"/>
    </location>
</feature>
<feature type="compositionally biased region" description="Polar residues" evidence="6">
    <location>
        <begin position="514"/>
        <end position="528"/>
    </location>
</feature>
<keyword evidence="1 4" id="KW-0479">Metal-binding</keyword>
<dbReference type="InterPro" id="IPR036872">
    <property type="entry name" value="CH_dom_sf"/>
</dbReference>
<dbReference type="GO" id="GO:0051496">
    <property type="term" value="P:positive regulation of stress fiber assembly"/>
    <property type="evidence" value="ECO:0007669"/>
    <property type="project" value="TreeGrafter"/>
</dbReference>
<dbReference type="CDD" id="cd21278">
    <property type="entry name" value="CH_LIMCH1"/>
    <property type="match status" value="1"/>
</dbReference>
<feature type="domain" description="LIM zinc-binding" evidence="8">
    <location>
        <begin position="1033"/>
        <end position="1099"/>
    </location>
</feature>
<dbReference type="GO" id="GO:0051893">
    <property type="term" value="P:regulation of focal adhesion assembly"/>
    <property type="evidence" value="ECO:0007669"/>
    <property type="project" value="TreeGrafter"/>
</dbReference>
<feature type="compositionally biased region" description="Polar residues" evidence="6">
    <location>
        <begin position="736"/>
        <end position="763"/>
    </location>
</feature>
<dbReference type="SMART" id="SM00033">
    <property type="entry name" value="CH"/>
    <property type="match status" value="1"/>
</dbReference>
<evidence type="ECO:0000256" key="2">
    <source>
        <dbReference type="ARBA" id="ARBA00022833"/>
    </source>
</evidence>
<feature type="compositionally biased region" description="Polar residues" evidence="6">
    <location>
        <begin position="269"/>
        <end position="278"/>
    </location>
</feature>
<dbReference type="InterPro" id="IPR003096">
    <property type="entry name" value="SM22_calponin"/>
</dbReference>
<feature type="domain" description="Calponin-homology (CH)" evidence="7">
    <location>
        <begin position="21"/>
        <end position="125"/>
    </location>
</feature>
<feature type="coiled-coil region" evidence="5">
    <location>
        <begin position="354"/>
        <end position="439"/>
    </location>
</feature>
<keyword evidence="3 4" id="KW-0440">LIM domain</keyword>
<feature type="compositionally biased region" description="Polar residues" evidence="6">
    <location>
        <begin position="919"/>
        <end position="935"/>
    </location>
</feature>
<dbReference type="PANTHER" id="PTHR15551:SF3">
    <property type="entry name" value="LIM AND CALPONIN HOMOLOGY DOMAINS-CONTAINING PROTEIN 1"/>
    <property type="match status" value="1"/>
</dbReference>
<evidence type="ECO:0000256" key="4">
    <source>
        <dbReference type="PROSITE-ProRule" id="PRU00125"/>
    </source>
</evidence>
<feature type="compositionally biased region" description="Polar residues" evidence="6">
    <location>
        <begin position="654"/>
        <end position="671"/>
    </location>
</feature>
<dbReference type="CDD" id="cd08368">
    <property type="entry name" value="LIM"/>
    <property type="match status" value="1"/>
</dbReference>
<evidence type="ECO:0000313" key="9">
    <source>
        <dbReference type="Proteomes" id="UP000694856"/>
    </source>
</evidence>
<keyword evidence="9" id="KW-1185">Reference proteome</keyword>
<dbReference type="InterPro" id="IPR001715">
    <property type="entry name" value="CH_dom"/>
</dbReference>
<feature type="compositionally biased region" description="Acidic residues" evidence="6">
    <location>
        <begin position="632"/>
        <end position="644"/>
    </location>
</feature>